<dbReference type="PANTHER" id="PTHR24189">
    <property type="entry name" value="MYOTROPHIN"/>
    <property type="match status" value="1"/>
</dbReference>
<reference evidence="3" key="1">
    <citation type="journal article" date="2021" name="Int. J. Syst. Evol. Microbiol.">
        <title>Bradyrhizobium septentrionale sp. nov. (sv. septentrionale) and Bradyrhizobium quebecense sp. nov. (sv. septentrionale) associated with legumes native to Canada possess rearranged symbiosis genes and numerous insertion sequences.</title>
        <authorList>
            <person name="Bromfield E.S.P."/>
            <person name="Cloutier S."/>
        </authorList>
    </citation>
    <scope>NUCLEOTIDE SEQUENCE</scope>
    <source>
        <strain evidence="3">12S5</strain>
    </source>
</reference>
<evidence type="ECO:0000256" key="1">
    <source>
        <dbReference type="ARBA" id="ARBA00022737"/>
    </source>
</evidence>
<evidence type="ECO:0000256" key="2">
    <source>
        <dbReference type="ARBA" id="ARBA00023043"/>
    </source>
</evidence>
<proteinExistence type="predicted"/>
<name>A0ABS3MR54_9BRAD</name>
<evidence type="ECO:0000313" key="4">
    <source>
        <dbReference type="Proteomes" id="UP000692816"/>
    </source>
</evidence>
<evidence type="ECO:0000313" key="3">
    <source>
        <dbReference type="EMBL" id="MBO1433958.1"/>
    </source>
</evidence>
<organism evidence="3 4">
    <name type="scientific">Bradyrhizobium quebecense</name>
    <dbReference type="NCBI Taxonomy" id="2748629"/>
    <lineage>
        <taxon>Bacteria</taxon>
        <taxon>Pseudomonadati</taxon>
        <taxon>Pseudomonadota</taxon>
        <taxon>Alphaproteobacteria</taxon>
        <taxon>Hyphomicrobiales</taxon>
        <taxon>Nitrobacteraceae</taxon>
        <taxon>Bradyrhizobium</taxon>
    </lineage>
</organism>
<evidence type="ECO:0008006" key="5">
    <source>
        <dbReference type="Google" id="ProtNLM"/>
    </source>
</evidence>
<dbReference type="SMART" id="SM00248">
    <property type="entry name" value="ANK"/>
    <property type="match status" value="6"/>
</dbReference>
<dbReference type="PANTHER" id="PTHR24189:SF50">
    <property type="entry name" value="ANKYRIN REPEAT AND SOCS BOX PROTEIN 2"/>
    <property type="match status" value="1"/>
</dbReference>
<comment type="caution">
    <text evidence="3">The sequence shown here is derived from an EMBL/GenBank/DDBJ whole genome shotgun (WGS) entry which is preliminary data.</text>
</comment>
<dbReference type="InterPro" id="IPR036770">
    <property type="entry name" value="Ankyrin_rpt-contain_sf"/>
</dbReference>
<gene>
    <name evidence="3" type="ORF">J4P68_32365</name>
</gene>
<dbReference type="EMBL" id="JAGEPA010000001">
    <property type="protein sequence ID" value="MBO1433958.1"/>
    <property type="molecule type" value="Genomic_DNA"/>
</dbReference>
<keyword evidence="4" id="KW-1185">Reference proteome</keyword>
<dbReference type="RefSeq" id="WP_207836515.1">
    <property type="nucleotide sequence ID" value="NZ_CP088282.1"/>
</dbReference>
<sequence length="547" mass="59481">MDRSPARLNLEHLKKQAKELIRLYRRQAPEAYARFRQTLPAAAGRNDAQIAALDLRLHDAQSCVARDLGFASWPDLRRYVEAQLPPGKSKADRVRRWLQLVYAADVDGTTDRANPRVAVRMLTEDPDLVADDPYLACAVGDEETIRRTAADDPAWINRPGGPLKLPPLVAVAHSSLLQIPEFQARLHRCARLLLEAGADPDQHISSRWPPGSLDAPDDSNPLSALYGAAGRNHDLALTRLLLEAGANPNDNESLYHSLEGTVTTGALLEHGARIAGTNAMYKVLDDENVPALELLLRHGGDPNEPARNAPLTDCGSPLMWAIRRRRSRTCIAALLDAGADPHITTPDGLSAYRYALQFGLTEVAELLRQRTGDETLADDERFVAACSSGDEDEARGIQAARSDLPGSLSPRQLRLLPELAAAGGDDAVRLMVKLGWPIAVRGGDWDASALNHAVFRRNAALTRFLLEHGAEWTEQHGFGDNASGSLSWASCNEPVSGGDWVGCAQALLDHGMPRAIPDRDDPESVLVAGRKKPFSDEVRDVLLGEAV</sequence>
<dbReference type="InterPro" id="IPR050745">
    <property type="entry name" value="Multifunctional_regulatory"/>
</dbReference>
<keyword evidence="1" id="KW-0677">Repeat</keyword>
<protein>
    <recommendedName>
        <fullName evidence="5">Ankyrin repeat protein</fullName>
    </recommendedName>
</protein>
<dbReference type="Proteomes" id="UP000692816">
    <property type="component" value="Unassembled WGS sequence"/>
</dbReference>
<dbReference type="SUPFAM" id="SSF48403">
    <property type="entry name" value="Ankyrin repeat"/>
    <property type="match status" value="2"/>
</dbReference>
<dbReference type="InterPro" id="IPR002110">
    <property type="entry name" value="Ankyrin_rpt"/>
</dbReference>
<accession>A0ABS3MR54</accession>
<keyword evidence="2" id="KW-0040">ANK repeat</keyword>
<dbReference type="Gene3D" id="1.25.40.20">
    <property type="entry name" value="Ankyrin repeat-containing domain"/>
    <property type="match status" value="3"/>
</dbReference>